<dbReference type="SUPFAM" id="SSF53335">
    <property type="entry name" value="S-adenosyl-L-methionine-dependent methyltransferases"/>
    <property type="match status" value="1"/>
</dbReference>
<gene>
    <name evidence="1" type="ordered locus">SNE_A16760</name>
</gene>
<protein>
    <submittedName>
        <fullName evidence="1">TPR domain protein</fullName>
    </submittedName>
</protein>
<sequence>MKLKKFVLFSVFLCHSLTSVPPREIPPHLLNEFTNDGQTPIVYYYIDESSKSQMPFYSKELVDDLIIQANLKSPQYYENTDTWLFELLDEHPNLFKGKTVAVLGSGYPWYEAVVLAYGGHPFSIDYRQIETDDPRLKVMTVKDYKKKPKKFDVLLSISSFEHDGLGRYGDPLDPNGDIRAMHDCFEMIHSNGKLILAVPIGEDCLVWNAHRIYGPHRLSKLLQGWKIVDIRGDYMKMFELPSGNCYEQPIFLLEPEA</sequence>
<dbReference type="eggNOG" id="COG0457">
    <property type="taxonomic scope" value="Bacteria"/>
</dbReference>
<dbReference type="InterPro" id="IPR004951">
    <property type="entry name" value="DUF268_CAE_spp"/>
</dbReference>
<dbReference type="EMBL" id="FR872582">
    <property type="protein sequence ID" value="CCB89553.1"/>
    <property type="molecule type" value="Genomic_DNA"/>
</dbReference>
<evidence type="ECO:0000313" key="2">
    <source>
        <dbReference type="Proteomes" id="UP000000496"/>
    </source>
</evidence>
<reference evidence="1 2" key="2">
    <citation type="journal article" date="2011" name="Mol. Biol. Evol.">
        <title>Unity in variety--the pan-genome of the Chlamydiae.</title>
        <authorList>
            <person name="Collingro A."/>
            <person name="Tischler P."/>
            <person name="Weinmaier T."/>
            <person name="Penz T."/>
            <person name="Heinz E."/>
            <person name="Brunham R.C."/>
            <person name="Read T.D."/>
            <person name="Bavoil P.M."/>
            <person name="Sachse K."/>
            <person name="Kahane S."/>
            <person name="Friedman M.G."/>
            <person name="Rattei T."/>
            <person name="Myers G.S."/>
            <person name="Horn M."/>
        </authorList>
    </citation>
    <scope>NUCLEOTIDE SEQUENCE [LARGE SCALE GENOMIC DNA]</scope>
    <source>
        <strain evidence="2">ATCC VR-1471 / Z</strain>
    </source>
</reference>
<dbReference type="AlphaFoldDB" id="F8L9L6"/>
<dbReference type="HOGENOM" id="CLU_065866_0_0_0"/>
<accession>F8L9L6</accession>
<dbReference type="InterPro" id="IPR029063">
    <property type="entry name" value="SAM-dependent_MTases_sf"/>
</dbReference>
<dbReference type="KEGG" id="sng:SNE_A16760"/>
<organism evidence="1 2">
    <name type="scientific">Simkania negevensis (strain ATCC VR-1471 / DSM 27360 / Z)</name>
    <dbReference type="NCBI Taxonomy" id="331113"/>
    <lineage>
        <taxon>Bacteria</taxon>
        <taxon>Pseudomonadati</taxon>
        <taxon>Chlamydiota</taxon>
        <taxon>Chlamydiia</taxon>
        <taxon>Parachlamydiales</taxon>
        <taxon>Simkaniaceae</taxon>
        <taxon>Simkania</taxon>
    </lineage>
</organism>
<name>F8L9L6_SIMNZ</name>
<dbReference type="Pfam" id="PF03269">
    <property type="entry name" value="DUF268"/>
    <property type="match status" value="1"/>
</dbReference>
<proteinExistence type="predicted"/>
<reference key="1">
    <citation type="journal article" date="2011" name="Mol. Biol. Evol.">
        <title>Unity in variety -- the pan-genome of the Chlamydiae.</title>
        <authorList>
            <person name="Collingro A."/>
            <person name="Tischler P."/>
            <person name="Weinmaier T."/>
            <person name="Penz T."/>
            <person name="Heinz E."/>
            <person name="Brunham R.C."/>
            <person name="Read T.D."/>
            <person name="Bavoil P.M."/>
            <person name="Sachse K."/>
            <person name="Kahane S."/>
            <person name="Friedman M.G."/>
            <person name="Rattei T."/>
            <person name="Myers G.S.A."/>
            <person name="Horn M."/>
        </authorList>
    </citation>
    <scope>NUCLEOTIDE SEQUENCE</scope>
    <source>
        <strain>Z</strain>
    </source>
</reference>
<dbReference type="Gene3D" id="3.40.50.150">
    <property type="entry name" value="Vaccinia Virus protein VP39"/>
    <property type="match status" value="1"/>
</dbReference>
<dbReference type="Proteomes" id="UP000000496">
    <property type="component" value="Chromosome gsn.131"/>
</dbReference>
<keyword evidence="2" id="KW-1185">Reference proteome</keyword>
<dbReference type="STRING" id="331113.SNE_A16760"/>
<dbReference type="RefSeq" id="WP_013944019.1">
    <property type="nucleotide sequence ID" value="NC_015713.1"/>
</dbReference>
<evidence type="ECO:0000313" key="1">
    <source>
        <dbReference type="EMBL" id="CCB89553.1"/>
    </source>
</evidence>